<evidence type="ECO:0000256" key="1">
    <source>
        <dbReference type="SAM" id="Phobius"/>
    </source>
</evidence>
<dbReference type="Gene3D" id="3.90.640.20">
    <property type="entry name" value="Heat-shock cognate protein, ATPase"/>
    <property type="match status" value="1"/>
</dbReference>
<feature type="transmembrane region" description="Helical" evidence="1">
    <location>
        <begin position="40"/>
        <end position="64"/>
    </location>
</feature>
<feature type="domain" description="DUF3298" evidence="2">
    <location>
        <begin position="216"/>
        <end position="284"/>
    </location>
</feature>
<dbReference type="InterPro" id="IPR021729">
    <property type="entry name" value="DUF3298"/>
</dbReference>
<dbReference type="Gene3D" id="3.30.565.40">
    <property type="entry name" value="Fervidobacterium nodosum Rt17-B1 like"/>
    <property type="match status" value="1"/>
</dbReference>
<dbReference type="AlphaFoldDB" id="A0A9D1KER2"/>
<dbReference type="Pfam" id="PF11738">
    <property type="entry name" value="DUF3298"/>
    <property type="match status" value="1"/>
</dbReference>
<gene>
    <name evidence="3" type="ORF">IAB60_03240</name>
</gene>
<comment type="caution">
    <text evidence="3">The sequence shown here is derived from an EMBL/GenBank/DDBJ whole genome shotgun (WGS) entry which is preliminary data.</text>
</comment>
<dbReference type="EMBL" id="DVKS01000053">
    <property type="protein sequence ID" value="HIT41109.1"/>
    <property type="molecule type" value="Genomic_DNA"/>
</dbReference>
<reference evidence="3" key="2">
    <citation type="journal article" date="2021" name="PeerJ">
        <title>Extensive microbial diversity within the chicken gut microbiome revealed by metagenomics and culture.</title>
        <authorList>
            <person name="Gilroy R."/>
            <person name="Ravi A."/>
            <person name="Getino M."/>
            <person name="Pursley I."/>
            <person name="Horton D.L."/>
            <person name="Alikhan N.F."/>
            <person name="Baker D."/>
            <person name="Gharbi K."/>
            <person name="Hall N."/>
            <person name="Watson M."/>
            <person name="Adriaenssens E.M."/>
            <person name="Foster-Nyarko E."/>
            <person name="Jarju S."/>
            <person name="Secka A."/>
            <person name="Antonio M."/>
            <person name="Oren A."/>
            <person name="Chaudhuri R.R."/>
            <person name="La Ragione R."/>
            <person name="Hildebrand F."/>
            <person name="Pallen M.J."/>
        </authorList>
    </citation>
    <scope>NUCLEOTIDE SEQUENCE</scope>
    <source>
        <strain evidence="3">CHK123-3438</strain>
    </source>
</reference>
<dbReference type="Proteomes" id="UP000886860">
    <property type="component" value="Unassembled WGS sequence"/>
</dbReference>
<evidence type="ECO:0000313" key="4">
    <source>
        <dbReference type="Proteomes" id="UP000886860"/>
    </source>
</evidence>
<sequence length="285" mass="32454">MNNPMEKAKKKYDETEIPDELAERIQMEIKRQDSKRRKAVFWNLGFRRGLAAAAAAVVLFTIGLNTSTVFAETVGNLPVIGAVARVLTFCSYETEDEDLKISVEIPSIEMISEDFSDLEKSVNEEILRLCEQYAQEARTRAEEYRKAFLDTGGTEEEWAAHNIEIRVWYEVKSQTENYLSLAIIGAENWNNANNQIRYYNFDLKKGTLATLADVLGENYKQIADDAIRSQMEERKADGAVYFDDFEGINEDTPFYINESGNPVIVFEAYEIAPGSEGQQEFEIKS</sequence>
<proteinExistence type="predicted"/>
<evidence type="ECO:0000313" key="3">
    <source>
        <dbReference type="EMBL" id="HIT41109.1"/>
    </source>
</evidence>
<organism evidence="3 4">
    <name type="scientific">Candidatus Caccovicinus merdipullorum</name>
    <dbReference type="NCBI Taxonomy" id="2840724"/>
    <lineage>
        <taxon>Bacteria</taxon>
        <taxon>Bacillati</taxon>
        <taxon>Bacillota</taxon>
        <taxon>Clostridia</taxon>
        <taxon>Eubacteriales</taxon>
        <taxon>Candidatus Caccovicinus</taxon>
    </lineage>
</organism>
<protein>
    <submittedName>
        <fullName evidence="3">DUF3298 domain-containing protein</fullName>
    </submittedName>
</protein>
<reference evidence="3" key="1">
    <citation type="submission" date="2020-10" db="EMBL/GenBank/DDBJ databases">
        <authorList>
            <person name="Gilroy R."/>
        </authorList>
    </citation>
    <scope>NUCLEOTIDE SEQUENCE</scope>
    <source>
        <strain evidence="3">CHK123-3438</strain>
    </source>
</reference>
<evidence type="ECO:0000259" key="2">
    <source>
        <dbReference type="Pfam" id="PF11738"/>
    </source>
</evidence>
<dbReference type="InterPro" id="IPR037126">
    <property type="entry name" value="PdaC/RsiV-like_sf"/>
</dbReference>
<keyword evidence="1" id="KW-0472">Membrane</keyword>
<keyword evidence="1" id="KW-1133">Transmembrane helix</keyword>
<name>A0A9D1KER2_9FIRM</name>
<keyword evidence="1" id="KW-0812">Transmembrane</keyword>
<accession>A0A9D1KER2</accession>